<comment type="caution">
    <text evidence="2">The sequence shown here is derived from an EMBL/GenBank/DDBJ whole genome shotgun (WGS) entry which is preliminary data.</text>
</comment>
<evidence type="ECO:0000313" key="2">
    <source>
        <dbReference type="EMBL" id="KAJ8436766.1"/>
    </source>
</evidence>
<protein>
    <recommendedName>
        <fullName evidence="4">Reverse transcriptase domain-containing protein</fullName>
    </recommendedName>
</protein>
<keyword evidence="1" id="KW-0175">Coiled coil</keyword>
<organism evidence="2 3">
    <name type="scientific">Carnegiea gigantea</name>
    <dbReference type="NCBI Taxonomy" id="171969"/>
    <lineage>
        <taxon>Eukaryota</taxon>
        <taxon>Viridiplantae</taxon>
        <taxon>Streptophyta</taxon>
        <taxon>Embryophyta</taxon>
        <taxon>Tracheophyta</taxon>
        <taxon>Spermatophyta</taxon>
        <taxon>Magnoliopsida</taxon>
        <taxon>eudicotyledons</taxon>
        <taxon>Gunneridae</taxon>
        <taxon>Pentapetalae</taxon>
        <taxon>Caryophyllales</taxon>
        <taxon>Cactineae</taxon>
        <taxon>Cactaceae</taxon>
        <taxon>Cactoideae</taxon>
        <taxon>Echinocereeae</taxon>
        <taxon>Carnegiea</taxon>
    </lineage>
</organism>
<evidence type="ECO:0008006" key="4">
    <source>
        <dbReference type="Google" id="ProtNLM"/>
    </source>
</evidence>
<sequence length="352" mass="41317">METKVKSRNFTKVVRSFQDWEHYVNYESHDRGRVWIMIMANGQWLAELPNSKVIFHPHDTSDHHPRVLRFFKIDIRNIPVQGTPMFTISKKLELLQLPLRKLNKEQPQNKNLYKEKKAATENVQAWKQRLESFYKQKSEEWLNLDDINRQYFYAKLKQRHHLNRIASYQIEDGQWTWSYDKVLAHFVNYYKNLLGTPVLTQDNINDSIIAMGPCVSISQQIRLVQPFKSEDVQKALFSIPSHKSPGLDGFNNGFFKSCWPTIGEDVCQVVMGVFRSGKLLQKWNGTRISLVPKTESPTTVAEYRPIACYNTLYKCISKLIYDRLRMVLPHTVNVSQSRFIEGRLIGHNTMTY</sequence>
<dbReference type="PANTHER" id="PTHR46890:SF1">
    <property type="entry name" value="REVERSE TRANSCRIPTASE DOMAIN-CONTAINING PROTEIN"/>
    <property type="match status" value="1"/>
</dbReference>
<accession>A0A9Q1K3U9</accession>
<reference evidence="2" key="1">
    <citation type="submission" date="2022-04" db="EMBL/GenBank/DDBJ databases">
        <title>Carnegiea gigantea Genome sequencing and assembly v2.</title>
        <authorList>
            <person name="Copetti D."/>
            <person name="Sanderson M.J."/>
            <person name="Burquez A."/>
            <person name="Wojciechowski M.F."/>
        </authorList>
    </citation>
    <scope>NUCLEOTIDE SEQUENCE</scope>
    <source>
        <strain evidence="2">SGP5-SGP5p</strain>
        <tissue evidence="2">Aerial part</tissue>
    </source>
</reference>
<dbReference type="EMBL" id="JAKOGI010000329">
    <property type="protein sequence ID" value="KAJ8436766.1"/>
    <property type="molecule type" value="Genomic_DNA"/>
</dbReference>
<dbReference type="PANTHER" id="PTHR46890">
    <property type="entry name" value="NON-LTR RETROLELEMENT REVERSE TRANSCRIPTASE-LIKE PROTEIN-RELATED"/>
    <property type="match status" value="1"/>
</dbReference>
<dbReference type="InterPro" id="IPR052343">
    <property type="entry name" value="Retrotransposon-Effector_Assoc"/>
</dbReference>
<dbReference type="OrthoDB" id="1938551at2759"/>
<feature type="coiled-coil region" evidence="1">
    <location>
        <begin position="109"/>
        <end position="136"/>
    </location>
</feature>
<dbReference type="Proteomes" id="UP001153076">
    <property type="component" value="Unassembled WGS sequence"/>
</dbReference>
<name>A0A9Q1K3U9_9CARY</name>
<dbReference type="AlphaFoldDB" id="A0A9Q1K3U9"/>
<gene>
    <name evidence="2" type="ORF">Cgig2_021296</name>
</gene>
<keyword evidence="3" id="KW-1185">Reference proteome</keyword>
<evidence type="ECO:0000256" key="1">
    <source>
        <dbReference type="SAM" id="Coils"/>
    </source>
</evidence>
<proteinExistence type="predicted"/>
<evidence type="ECO:0000313" key="3">
    <source>
        <dbReference type="Proteomes" id="UP001153076"/>
    </source>
</evidence>